<dbReference type="Proteomes" id="UP001589891">
    <property type="component" value="Unassembled WGS sequence"/>
</dbReference>
<reference evidence="8 9" key="1">
    <citation type="submission" date="2024-09" db="EMBL/GenBank/DDBJ databases">
        <authorList>
            <person name="Sun Q."/>
            <person name="Mori K."/>
        </authorList>
    </citation>
    <scope>NUCLEOTIDE SEQUENCE [LARGE SCALE GENOMIC DNA]</scope>
    <source>
        <strain evidence="8 9">NCAIM B.01794</strain>
    </source>
</reference>
<evidence type="ECO:0000256" key="2">
    <source>
        <dbReference type="ARBA" id="ARBA00007613"/>
    </source>
</evidence>
<comment type="subcellular location">
    <subcellularLocation>
        <location evidence="1">Cell outer membrane</location>
    </subcellularLocation>
</comment>
<accession>A0ABV6SKU2</accession>
<dbReference type="RefSeq" id="WP_376945912.1">
    <property type="nucleotide sequence ID" value="NZ_CP171449.1"/>
</dbReference>
<dbReference type="PANTHER" id="PTHR30026:SF20">
    <property type="entry name" value="OUTER MEMBRANE PROTEIN TOLC"/>
    <property type="match status" value="1"/>
</dbReference>
<dbReference type="EMBL" id="JBHLSS010000069">
    <property type="protein sequence ID" value="MFC0710157.1"/>
    <property type="molecule type" value="Genomic_DNA"/>
</dbReference>
<evidence type="ECO:0000256" key="7">
    <source>
        <dbReference type="ARBA" id="ARBA00023237"/>
    </source>
</evidence>
<protein>
    <submittedName>
        <fullName evidence="8">TolC family protein</fullName>
    </submittedName>
</protein>
<evidence type="ECO:0000256" key="1">
    <source>
        <dbReference type="ARBA" id="ARBA00004442"/>
    </source>
</evidence>
<name>A0ABV6SKU2_AZOPA</name>
<evidence type="ECO:0000256" key="3">
    <source>
        <dbReference type="ARBA" id="ARBA00022448"/>
    </source>
</evidence>
<keyword evidence="9" id="KW-1185">Reference proteome</keyword>
<evidence type="ECO:0000256" key="6">
    <source>
        <dbReference type="ARBA" id="ARBA00023136"/>
    </source>
</evidence>
<keyword evidence="4" id="KW-1134">Transmembrane beta strand</keyword>
<dbReference type="SUPFAM" id="SSF56954">
    <property type="entry name" value="Outer membrane efflux proteins (OEP)"/>
    <property type="match status" value="1"/>
</dbReference>
<sequence>MANCACATSAPGDGFLKVYEEASANNSQIAVSRHEFSATKELLPQARATLLPSLSAESVFSQTSTSGVQQSTDTQRAGAVYKVYLTQPLFRADRWYGYTGAQKKLDQALLKLLADEQDLIMKAAEHYVAVLQAHDDLSSQNHPRVPRVNSTVC</sequence>
<comment type="caution">
    <text evidence="8">The sequence shown here is derived from an EMBL/GenBank/DDBJ whole genome shotgun (WGS) entry which is preliminary data.</text>
</comment>
<dbReference type="PANTHER" id="PTHR30026">
    <property type="entry name" value="OUTER MEMBRANE PROTEIN TOLC"/>
    <property type="match status" value="1"/>
</dbReference>
<evidence type="ECO:0000313" key="8">
    <source>
        <dbReference type="EMBL" id="MFC0710157.1"/>
    </source>
</evidence>
<proteinExistence type="inferred from homology"/>
<keyword evidence="6" id="KW-0472">Membrane</keyword>
<dbReference type="InterPro" id="IPR003423">
    <property type="entry name" value="OMP_efflux"/>
</dbReference>
<gene>
    <name evidence="8" type="ORF">ACFFGX_11485</name>
</gene>
<dbReference type="Gene3D" id="1.20.1600.10">
    <property type="entry name" value="Outer membrane efflux proteins (OEP)"/>
    <property type="match status" value="1"/>
</dbReference>
<evidence type="ECO:0000256" key="5">
    <source>
        <dbReference type="ARBA" id="ARBA00022692"/>
    </source>
</evidence>
<evidence type="ECO:0000313" key="9">
    <source>
        <dbReference type="Proteomes" id="UP001589891"/>
    </source>
</evidence>
<keyword evidence="3" id="KW-0813">Transport</keyword>
<organism evidence="8 9">
    <name type="scientific">Azorhizophilus paspali</name>
    <name type="common">Azotobacter paspali</name>
    <dbReference type="NCBI Taxonomy" id="69963"/>
    <lineage>
        <taxon>Bacteria</taxon>
        <taxon>Pseudomonadati</taxon>
        <taxon>Pseudomonadota</taxon>
        <taxon>Gammaproteobacteria</taxon>
        <taxon>Pseudomonadales</taxon>
        <taxon>Pseudomonadaceae</taxon>
        <taxon>Azorhizophilus</taxon>
    </lineage>
</organism>
<dbReference type="Pfam" id="PF02321">
    <property type="entry name" value="OEP"/>
    <property type="match status" value="1"/>
</dbReference>
<keyword evidence="5" id="KW-0812">Transmembrane</keyword>
<comment type="similarity">
    <text evidence="2">Belongs to the outer membrane factor (OMF) (TC 1.B.17) family.</text>
</comment>
<dbReference type="InterPro" id="IPR051906">
    <property type="entry name" value="TolC-like"/>
</dbReference>
<evidence type="ECO:0000256" key="4">
    <source>
        <dbReference type="ARBA" id="ARBA00022452"/>
    </source>
</evidence>
<keyword evidence="7" id="KW-0998">Cell outer membrane</keyword>